<accession>A0A1U7M3M8</accession>
<dbReference type="EMBL" id="LTDM01000057">
    <property type="protein sequence ID" value="OLS01885.1"/>
    <property type="molecule type" value="Genomic_DNA"/>
</dbReference>
<sequence length="375" mass="44066">MLEITITSKIQIYPTNEQVDILNNTMLQVRKALNYISEYIFTSNLLNQSKINKDTYYYLRETYGLKSQMAQSVMKTAIDKYKTNKSNGHDFNLVNFKNLEYDLVWNRDYSLTKDILSINSLNGRLKIPFETKGMEKYFNGSYKLGTAKLVYKFNKYFLHIPMTKQYQQTTPFEVDKIVGIDLGINFLATTYDSENETFFYNGRHIKSKRGNYKLLRKQLQECGTKSAKRKIKSIGSRENRWMNDINHSITKALVDKYGENTLFVLEDLTNVRNSTEKVNINNRYVSVSWAFYQFRQLLEYKAKMNKSMVIAVNPKYTSQQCPKCGHIEKANRDKKKHIFKCKNCSYQSNDDRIGAMNLWRKGIEYIETNSKETVE</sequence>
<dbReference type="InterPro" id="IPR010095">
    <property type="entry name" value="Cas12f1-like_TNB"/>
</dbReference>
<dbReference type="InterPro" id="IPR051399">
    <property type="entry name" value="RNA-guided_DNA_endo/Transpos"/>
</dbReference>
<evidence type="ECO:0000313" key="8">
    <source>
        <dbReference type="EMBL" id="OLS01885.1"/>
    </source>
</evidence>
<comment type="caution">
    <text evidence="8">The sequence shown here is derived from an EMBL/GenBank/DDBJ whole genome shotgun (WGS) entry which is preliminary data.</text>
</comment>
<evidence type="ECO:0000259" key="6">
    <source>
        <dbReference type="Pfam" id="PF01385"/>
    </source>
</evidence>
<keyword evidence="3" id="KW-0815">Transposition</keyword>
<dbReference type="PANTHER" id="PTHR30405:SF11">
    <property type="entry name" value="RNA-GUIDED DNA ENDONUCLEASE RV2885C-RELATED"/>
    <property type="match status" value="1"/>
</dbReference>
<dbReference type="Proteomes" id="UP000186112">
    <property type="component" value="Unassembled WGS sequence"/>
</dbReference>
<keyword evidence="9" id="KW-1185">Reference proteome</keyword>
<protein>
    <submittedName>
        <fullName evidence="8">Putative transposase</fullName>
    </submittedName>
</protein>
<evidence type="ECO:0000256" key="4">
    <source>
        <dbReference type="ARBA" id="ARBA00023125"/>
    </source>
</evidence>
<dbReference type="Pfam" id="PF07282">
    <property type="entry name" value="Cas12f1-like_TNB"/>
    <property type="match status" value="1"/>
</dbReference>
<dbReference type="OrthoDB" id="4278026at2"/>
<dbReference type="GO" id="GO:0003677">
    <property type="term" value="F:DNA binding"/>
    <property type="evidence" value="ECO:0007669"/>
    <property type="project" value="UniProtKB-KW"/>
</dbReference>
<gene>
    <name evidence="8" type="ORF">TICRE_21530</name>
</gene>
<proteinExistence type="inferred from homology"/>
<dbReference type="NCBIfam" id="NF040570">
    <property type="entry name" value="guided_TnpB"/>
    <property type="match status" value="1"/>
</dbReference>
<comment type="similarity">
    <text evidence="2">In the N-terminal section; belongs to the transposase 2 family.</text>
</comment>
<keyword evidence="5" id="KW-0233">DNA recombination</keyword>
<evidence type="ECO:0000313" key="9">
    <source>
        <dbReference type="Proteomes" id="UP000186112"/>
    </source>
</evidence>
<organism evidence="8 9">
    <name type="scientific">Tissierella creatinophila DSM 6911</name>
    <dbReference type="NCBI Taxonomy" id="1123403"/>
    <lineage>
        <taxon>Bacteria</taxon>
        <taxon>Bacillati</taxon>
        <taxon>Bacillota</taxon>
        <taxon>Tissierellia</taxon>
        <taxon>Tissierellales</taxon>
        <taxon>Tissierellaceae</taxon>
        <taxon>Tissierella</taxon>
    </lineage>
</organism>
<comment type="similarity">
    <text evidence="1">In the C-terminal section; belongs to the transposase 35 family.</text>
</comment>
<dbReference type="AlphaFoldDB" id="A0A1U7M3M8"/>
<evidence type="ECO:0000259" key="7">
    <source>
        <dbReference type="Pfam" id="PF07282"/>
    </source>
</evidence>
<dbReference type="InterPro" id="IPR001959">
    <property type="entry name" value="Transposase"/>
</dbReference>
<dbReference type="Pfam" id="PF01385">
    <property type="entry name" value="OrfB_IS605"/>
    <property type="match status" value="1"/>
</dbReference>
<evidence type="ECO:0000256" key="5">
    <source>
        <dbReference type="ARBA" id="ARBA00023172"/>
    </source>
</evidence>
<name>A0A1U7M3M8_TISCR</name>
<evidence type="ECO:0000256" key="2">
    <source>
        <dbReference type="ARBA" id="ARBA00011044"/>
    </source>
</evidence>
<dbReference type="RefSeq" id="WP_143583159.1">
    <property type="nucleotide sequence ID" value="NZ_LTDM01000057.1"/>
</dbReference>
<dbReference type="NCBIfam" id="TIGR01766">
    <property type="entry name" value="IS200/IS605 family accessory protein TnpB-like domain"/>
    <property type="match status" value="1"/>
</dbReference>
<evidence type="ECO:0000256" key="3">
    <source>
        <dbReference type="ARBA" id="ARBA00022578"/>
    </source>
</evidence>
<feature type="domain" description="Probable transposase IS891/IS1136/IS1341" evidence="6">
    <location>
        <begin position="161"/>
        <end position="268"/>
    </location>
</feature>
<evidence type="ECO:0000256" key="1">
    <source>
        <dbReference type="ARBA" id="ARBA00008761"/>
    </source>
</evidence>
<dbReference type="GO" id="GO:0006310">
    <property type="term" value="P:DNA recombination"/>
    <property type="evidence" value="ECO:0007669"/>
    <property type="project" value="UniProtKB-KW"/>
</dbReference>
<dbReference type="GO" id="GO:0032196">
    <property type="term" value="P:transposition"/>
    <property type="evidence" value="ECO:0007669"/>
    <property type="project" value="UniProtKB-KW"/>
</dbReference>
<reference evidence="8 9" key="1">
    <citation type="submission" date="2016-02" db="EMBL/GenBank/DDBJ databases">
        <title>Genome sequence of Tissierella creatinophila DSM 6911.</title>
        <authorList>
            <person name="Poehlein A."/>
            <person name="Daniel R."/>
        </authorList>
    </citation>
    <scope>NUCLEOTIDE SEQUENCE [LARGE SCALE GENOMIC DNA]</scope>
    <source>
        <strain evidence="8 9">DSM 6911</strain>
    </source>
</reference>
<dbReference type="PANTHER" id="PTHR30405">
    <property type="entry name" value="TRANSPOSASE"/>
    <property type="match status" value="1"/>
</dbReference>
<feature type="domain" description="Cas12f1-like TNB" evidence="7">
    <location>
        <begin position="291"/>
        <end position="358"/>
    </location>
</feature>
<keyword evidence="4" id="KW-0238">DNA-binding</keyword>